<sequence>MIVRNHPGPFLKNGWAPENRFLSRHSFGRNLPVSRKCLISGRCSADTVWRAAPCGVGGSLKPISQGRKPNLDAFSSLL</sequence>
<name>A0A327XX21_9RHOB</name>
<evidence type="ECO:0000313" key="1">
    <source>
        <dbReference type="EMBL" id="RAK12812.1"/>
    </source>
</evidence>
<accession>A0A327XX21</accession>
<proteinExistence type="predicted"/>
<dbReference type="AlphaFoldDB" id="A0A327XX21"/>
<protein>
    <submittedName>
        <fullName evidence="1">Uncharacterized protein</fullName>
    </submittedName>
</protein>
<evidence type="ECO:0000313" key="2">
    <source>
        <dbReference type="Proteomes" id="UP000249165"/>
    </source>
</evidence>
<dbReference type="EMBL" id="QLMG01000041">
    <property type="protein sequence ID" value="RAK12812.1"/>
    <property type="molecule type" value="Genomic_DNA"/>
</dbReference>
<organism evidence="1 2">
    <name type="scientific">Salipiger aestuarii</name>
    <dbReference type="NCBI Taxonomy" id="568098"/>
    <lineage>
        <taxon>Bacteria</taxon>
        <taxon>Pseudomonadati</taxon>
        <taxon>Pseudomonadota</taxon>
        <taxon>Alphaproteobacteria</taxon>
        <taxon>Rhodobacterales</taxon>
        <taxon>Roseobacteraceae</taxon>
        <taxon>Salipiger</taxon>
    </lineage>
</organism>
<gene>
    <name evidence="1" type="ORF">ATI53_104146</name>
</gene>
<dbReference type="Proteomes" id="UP000249165">
    <property type="component" value="Unassembled WGS sequence"/>
</dbReference>
<reference evidence="1 2" key="1">
    <citation type="submission" date="2018-06" db="EMBL/GenBank/DDBJ databases">
        <title>Genomic Encyclopedia of Archaeal and Bacterial Type Strains, Phase II (KMG-II): from individual species to whole genera.</title>
        <authorList>
            <person name="Goeker M."/>
        </authorList>
    </citation>
    <scope>NUCLEOTIDE SEQUENCE [LARGE SCALE GENOMIC DNA]</scope>
    <source>
        <strain evidence="1 2">DSM 22011</strain>
    </source>
</reference>
<keyword evidence="2" id="KW-1185">Reference proteome</keyword>
<comment type="caution">
    <text evidence="1">The sequence shown here is derived from an EMBL/GenBank/DDBJ whole genome shotgun (WGS) entry which is preliminary data.</text>
</comment>